<reference evidence="1 2" key="1">
    <citation type="journal article" date="2018" name="Nat. Genet.">
        <title>Extensive intraspecific gene order and gene structural variations between Mo17 and other maize genomes.</title>
        <authorList>
            <person name="Sun S."/>
            <person name="Zhou Y."/>
            <person name="Chen J."/>
            <person name="Shi J."/>
            <person name="Zhao H."/>
            <person name="Zhao H."/>
            <person name="Song W."/>
            <person name="Zhang M."/>
            <person name="Cui Y."/>
            <person name="Dong X."/>
            <person name="Liu H."/>
            <person name="Ma X."/>
            <person name="Jiao Y."/>
            <person name="Wang B."/>
            <person name="Wei X."/>
            <person name="Stein J.C."/>
            <person name="Glaubitz J.C."/>
            <person name="Lu F."/>
            <person name="Yu G."/>
            <person name="Liang C."/>
            <person name="Fengler K."/>
            <person name="Li B."/>
            <person name="Rafalski A."/>
            <person name="Schnable P.S."/>
            <person name="Ware D.H."/>
            <person name="Buckler E.S."/>
            <person name="Lai J."/>
        </authorList>
    </citation>
    <scope>NUCLEOTIDE SEQUENCE [LARGE SCALE GENOMIC DNA]</scope>
    <source>
        <strain evidence="2">cv. Missouri 17</strain>
        <tissue evidence="1">Seedling</tissue>
    </source>
</reference>
<proteinExistence type="predicted"/>
<gene>
    <name evidence="1" type="ORF">Zm00014a_005391</name>
</gene>
<organism evidence="1 2">
    <name type="scientific">Zea mays</name>
    <name type="common">Maize</name>
    <dbReference type="NCBI Taxonomy" id="4577"/>
    <lineage>
        <taxon>Eukaryota</taxon>
        <taxon>Viridiplantae</taxon>
        <taxon>Streptophyta</taxon>
        <taxon>Embryophyta</taxon>
        <taxon>Tracheophyta</taxon>
        <taxon>Spermatophyta</taxon>
        <taxon>Magnoliopsida</taxon>
        <taxon>Liliopsida</taxon>
        <taxon>Poales</taxon>
        <taxon>Poaceae</taxon>
        <taxon>PACMAD clade</taxon>
        <taxon>Panicoideae</taxon>
        <taxon>Andropogonodae</taxon>
        <taxon>Andropogoneae</taxon>
        <taxon>Tripsacinae</taxon>
        <taxon>Zea</taxon>
    </lineage>
</organism>
<dbReference type="EMBL" id="NCVQ01000003">
    <property type="protein sequence ID" value="PWZ40476.1"/>
    <property type="molecule type" value="Genomic_DNA"/>
</dbReference>
<dbReference type="Proteomes" id="UP000251960">
    <property type="component" value="Chromosome 2"/>
</dbReference>
<name>A0A3L6G0E7_MAIZE</name>
<accession>A0A3L6G0E7</accession>
<protein>
    <submittedName>
        <fullName evidence="1">Uncharacterized protein</fullName>
    </submittedName>
</protein>
<evidence type="ECO:0000313" key="2">
    <source>
        <dbReference type="Proteomes" id="UP000251960"/>
    </source>
</evidence>
<evidence type="ECO:0000313" key="1">
    <source>
        <dbReference type="EMBL" id="PWZ40476.1"/>
    </source>
</evidence>
<sequence>MPNITFLAAQPYICGIVVTRDVLCYSSPCYTDLRLSSPYTTANY</sequence>
<comment type="caution">
    <text evidence="1">The sequence shown here is derived from an EMBL/GenBank/DDBJ whole genome shotgun (WGS) entry which is preliminary data.</text>
</comment>
<dbReference type="AlphaFoldDB" id="A0A3L6G0E7"/>